<keyword evidence="3 4" id="KW-0732">Signal</keyword>
<dbReference type="EMBL" id="FMZA01000004">
    <property type="protein sequence ID" value="SDC20886.1"/>
    <property type="molecule type" value="Genomic_DNA"/>
</dbReference>
<proteinExistence type="inferred from homology"/>
<protein>
    <submittedName>
        <fullName evidence="6">NitT/TauT family transport system substrate-binding protein</fullName>
    </submittedName>
</protein>
<dbReference type="SUPFAM" id="SSF53850">
    <property type="entry name" value="Periplasmic binding protein-like II"/>
    <property type="match status" value="1"/>
</dbReference>
<sequence length="338" mass="37722">MHRIKRVMAILLILSLAMLSAACGSNDRSGSGLDTVRVMEVTRSIFYAPQYVAIHKGFFKEEGIDIDLSNGFGGDKTMTALLSGDVDIVLVGAETGVYVTARGAQNPVVGFAQVTQRDGSFLISRKPVDDFEWQDLKGKQLLGQRKGGMPEMVSEHVQRKNGLTPHKDVKIIQNVDYKNLGGAFLSGTGDYAQLFEPLASKIEQQGKGYVVASFGEDSGKLPYTVYLSRKGYIDENQELFERFTRALYKAQIWVRTHSTEEIADAIQPSFPDTKQDTLVKVINRFKSHDTWATNPVIDREEYENMLQVMKEADELPGKVPYEKVIRTDIAEKVIQSSK</sequence>
<evidence type="ECO:0000313" key="7">
    <source>
        <dbReference type="Proteomes" id="UP000199387"/>
    </source>
</evidence>
<feature type="signal peptide" evidence="4">
    <location>
        <begin position="1"/>
        <end position="21"/>
    </location>
</feature>
<organism evidence="6 7">
    <name type="scientific">Melghirimyces thermohalophilus</name>
    <dbReference type="NCBI Taxonomy" id="1236220"/>
    <lineage>
        <taxon>Bacteria</taxon>
        <taxon>Bacillati</taxon>
        <taxon>Bacillota</taxon>
        <taxon>Bacilli</taxon>
        <taxon>Bacillales</taxon>
        <taxon>Thermoactinomycetaceae</taxon>
        <taxon>Melghirimyces</taxon>
    </lineage>
</organism>
<evidence type="ECO:0000256" key="4">
    <source>
        <dbReference type="SAM" id="SignalP"/>
    </source>
</evidence>
<dbReference type="AlphaFoldDB" id="A0A1G6JSC9"/>
<dbReference type="Pfam" id="PF09084">
    <property type="entry name" value="NMT1"/>
    <property type="match status" value="1"/>
</dbReference>
<accession>A0A1G6JSC9</accession>
<evidence type="ECO:0000313" key="6">
    <source>
        <dbReference type="EMBL" id="SDC20886.1"/>
    </source>
</evidence>
<reference evidence="6 7" key="1">
    <citation type="submission" date="2016-10" db="EMBL/GenBank/DDBJ databases">
        <authorList>
            <person name="de Groot N.N."/>
        </authorList>
    </citation>
    <scope>NUCLEOTIDE SEQUENCE [LARGE SCALE GENOMIC DNA]</scope>
    <source>
        <strain evidence="6 7">DSM 45514</strain>
    </source>
</reference>
<evidence type="ECO:0000259" key="5">
    <source>
        <dbReference type="Pfam" id="PF09084"/>
    </source>
</evidence>
<gene>
    <name evidence="6" type="ORF">SAMN04488112_104138</name>
</gene>
<dbReference type="STRING" id="1236220.SAMN04488112_104138"/>
<evidence type="ECO:0000256" key="3">
    <source>
        <dbReference type="ARBA" id="ARBA00022729"/>
    </source>
</evidence>
<feature type="domain" description="SsuA/THI5-like" evidence="5">
    <location>
        <begin position="48"/>
        <end position="257"/>
    </location>
</feature>
<evidence type="ECO:0000256" key="1">
    <source>
        <dbReference type="ARBA" id="ARBA00004418"/>
    </source>
</evidence>
<comment type="similarity">
    <text evidence="2">Belongs to the bacterial solute-binding protein SsuA/TauA family.</text>
</comment>
<dbReference type="PROSITE" id="PS51257">
    <property type="entry name" value="PROKAR_LIPOPROTEIN"/>
    <property type="match status" value="1"/>
</dbReference>
<dbReference type="Gene3D" id="3.40.190.10">
    <property type="entry name" value="Periplasmic binding protein-like II"/>
    <property type="match status" value="2"/>
</dbReference>
<dbReference type="InterPro" id="IPR015168">
    <property type="entry name" value="SsuA/THI5"/>
</dbReference>
<dbReference type="GO" id="GO:0042597">
    <property type="term" value="C:periplasmic space"/>
    <property type="evidence" value="ECO:0007669"/>
    <property type="project" value="UniProtKB-SubCell"/>
</dbReference>
<keyword evidence="7" id="KW-1185">Reference proteome</keyword>
<evidence type="ECO:0000256" key="2">
    <source>
        <dbReference type="ARBA" id="ARBA00010742"/>
    </source>
</evidence>
<dbReference type="PANTHER" id="PTHR30024:SF47">
    <property type="entry name" value="TAURINE-BINDING PERIPLASMIC PROTEIN"/>
    <property type="match status" value="1"/>
</dbReference>
<dbReference type="Proteomes" id="UP000199387">
    <property type="component" value="Unassembled WGS sequence"/>
</dbReference>
<comment type="subcellular location">
    <subcellularLocation>
        <location evidence="1">Periplasm</location>
    </subcellularLocation>
</comment>
<name>A0A1G6JSC9_9BACL</name>
<dbReference type="PANTHER" id="PTHR30024">
    <property type="entry name" value="ALIPHATIC SULFONATES-BINDING PROTEIN-RELATED"/>
    <property type="match status" value="1"/>
</dbReference>
<feature type="chain" id="PRO_5038332669" evidence="4">
    <location>
        <begin position="22"/>
        <end position="338"/>
    </location>
</feature>